<evidence type="ECO:0000259" key="5">
    <source>
        <dbReference type="PROSITE" id="PS51078"/>
    </source>
</evidence>
<evidence type="ECO:0000313" key="6">
    <source>
        <dbReference type="EMBL" id="MFM0001205.1"/>
    </source>
</evidence>
<sequence>MTVANDSDVKSARRVVEIFQLFAELKQAVPLALISKRLEFPKSSCLALLKTLESNGYLYRVHDSADYYPTRRIFDEARVIIDNDPLLSHVRPVLQELCNETGETVFLATRTGHQSHYLEVVQSGQTLRYAATVGEKRPLHIGAAGQALLGAMTDDARNALIEELEFEQYAPNTVTSKTRYKRLIEQGKERGWFVSIGGYQSEIASIGHYVWINGEAYAIVVGAPTQRVKGNEISIGRAVAKYCKKISSRT</sequence>
<feature type="domain" description="IclR-ED" evidence="5">
    <location>
        <begin position="72"/>
        <end position="250"/>
    </location>
</feature>
<dbReference type="Proteomes" id="UP001629230">
    <property type="component" value="Unassembled WGS sequence"/>
</dbReference>
<evidence type="ECO:0000259" key="4">
    <source>
        <dbReference type="PROSITE" id="PS51077"/>
    </source>
</evidence>
<dbReference type="InterPro" id="IPR036390">
    <property type="entry name" value="WH_DNA-bd_sf"/>
</dbReference>
<feature type="domain" description="HTH iclR-type" evidence="4">
    <location>
        <begin position="9"/>
        <end position="71"/>
    </location>
</feature>
<dbReference type="RefSeq" id="WP_165923839.1">
    <property type="nucleotide sequence ID" value="NZ_JAQQEZ010000005.1"/>
</dbReference>
<keyword evidence="7" id="KW-1185">Reference proteome</keyword>
<dbReference type="InterPro" id="IPR029016">
    <property type="entry name" value="GAF-like_dom_sf"/>
</dbReference>
<evidence type="ECO:0000256" key="2">
    <source>
        <dbReference type="ARBA" id="ARBA00023125"/>
    </source>
</evidence>
<evidence type="ECO:0000256" key="1">
    <source>
        <dbReference type="ARBA" id="ARBA00023015"/>
    </source>
</evidence>
<dbReference type="SUPFAM" id="SSF55781">
    <property type="entry name" value="GAF domain-like"/>
    <property type="match status" value="1"/>
</dbReference>
<keyword evidence="3" id="KW-0804">Transcription</keyword>
<protein>
    <submittedName>
        <fullName evidence="6">IclR family transcriptional regulator</fullName>
    </submittedName>
</protein>
<dbReference type="SMART" id="SM00346">
    <property type="entry name" value="HTH_ICLR"/>
    <property type="match status" value="1"/>
</dbReference>
<dbReference type="PROSITE" id="PS51078">
    <property type="entry name" value="ICLR_ED"/>
    <property type="match status" value="1"/>
</dbReference>
<reference evidence="6 7" key="1">
    <citation type="journal article" date="2024" name="Chem. Sci.">
        <title>Discovery of megapolipeptins by genome mining of a Burkholderiales bacteria collection.</title>
        <authorList>
            <person name="Paulo B.S."/>
            <person name="Recchia M.J.J."/>
            <person name="Lee S."/>
            <person name="Fergusson C.H."/>
            <person name="Romanowski S.B."/>
            <person name="Hernandez A."/>
            <person name="Krull N."/>
            <person name="Liu D.Y."/>
            <person name="Cavanagh H."/>
            <person name="Bos A."/>
            <person name="Gray C.A."/>
            <person name="Murphy B.T."/>
            <person name="Linington R.G."/>
            <person name="Eustaquio A.S."/>
        </authorList>
    </citation>
    <scope>NUCLEOTIDE SEQUENCE [LARGE SCALE GENOMIC DNA]</scope>
    <source>
        <strain evidence="6 7">RL17-350-BIC-A</strain>
    </source>
</reference>
<dbReference type="InterPro" id="IPR005471">
    <property type="entry name" value="Tscrpt_reg_IclR_N"/>
</dbReference>
<dbReference type="Gene3D" id="1.10.10.10">
    <property type="entry name" value="Winged helix-like DNA-binding domain superfamily/Winged helix DNA-binding domain"/>
    <property type="match status" value="1"/>
</dbReference>
<dbReference type="InterPro" id="IPR050707">
    <property type="entry name" value="HTH_MetabolicPath_Reg"/>
</dbReference>
<comment type="caution">
    <text evidence="6">The sequence shown here is derived from an EMBL/GenBank/DDBJ whole genome shotgun (WGS) entry which is preliminary data.</text>
</comment>
<organism evidence="6 7">
    <name type="scientific">Paraburkholderia dipogonis</name>
    <dbReference type="NCBI Taxonomy" id="1211383"/>
    <lineage>
        <taxon>Bacteria</taxon>
        <taxon>Pseudomonadati</taxon>
        <taxon>Pseudomonadota</taxon>
        <taxon>Betaproteobacteria</taxon>
        <taxon>Burkholderiales</taxon>
        <taxon>Burkholderiaceae</taxon>
        <taxon>Paraburkholderia</taxon>
    </lineage>
</organism>
<gene>
    <name evidence="6" type="ORF">PQR57_09265</name>
</gene>
<dbReference type="PANTHER" id="PTHR30136:SF35">
    <property type="entry name" value="HTH-TYPE TRANSCRIPTIONAL REGULATOR RV1719"/>
    <property type="match status" value="1"/>
</dbReference>
<accession>A0ABW9AM59</accession>
<dbReference type="Pfam" id="PF01614">
    <property type="entry name" value="IclR_C"/>
    <property type="match status" value="1"/>
</dbReference>
<dbReference type="InterPro" id="IPR036388">
    <property type="entry name" value="WH-like_DNA-bd_sf"/>
</dbReference>
<dbReference type="PROSITE" id="PS51077">
    <property type="entry name" value="HTH_ICLR"/>
    <property type="match status" value="1"/>
</dbReference>
<dbReference type="EMBL" id="JAQQEZ010000005">
    <property type="protein sequence ID" value="MFM0001205.1"/>
    <property type="molecule type" value="Genomic_DNA"/>
</dbReference>
<dbReference type="Pfam" id="PF09339">
    <property type="entry name" value="HTH_IclR"/>
    <property type="match status" value="1"/>
</dbReference>
<dbReference type="SUPFAM" id="SSF46785">
    <property type="entry name" value="Winged helix' DNA-binding domain"/>
    <property type="match status" value="1"/>
</dbReference>
<evidence type="ECO:0000256" key="3">
    <source>
        <dbReference type="ARBA" id="ARBA00023163"/>
    </source>
</evidence>
<dbReference type="InterPro" id="IPR014757">
    <property type="entry name" value="Tscrpt_reg_IclR_C"/>
</dbReference>
<proteinExistence type="predicted"/>
<dbReference type="Gene3D" id="3.30.450.40">
    <property type="match status" value="1"/>
</dbReference>
<name>A0ABW9AM59_9BURK</name>
<evidence type="ECO:0000313" key="7">
    <source>
        <dbReference type="Proteomes" id="UP001629230"/>
    </source>
</evidence>
<keyword evidence="2" id="KW-0238">DNA-binding</keyword>
<keyword evidence="1" id="KW-0805">Transcription regulation</keyword>
<dbReference type="PANTHER" id="PTHR30136">
    <property type="entry name" value="HELIX-TURN-HELIX TRANSCRIPTIONAL REGULATOR, ICLR FAMILY"/>
    <property type="match status" value="1"/>
</dbReference>